<comment type="caution">
    <text evidence="2">The sequence shown here is derived from an EMBL/GenBank/DDBJ whole genome shotgun (WGS) entry which is preliminary data.</text>
</comment>
<feature type="region of interest" description="Disordered" evidence="1">
    <location>
        <begin position="1"/>
        <end position="25"/>
    </location>
</feature>
<protein>
    <submittedName>
        <fullName evidence="2">Uncharacterized protein</fullName>
    </submittedName>
</protein>
<evidence type="ECO:0000256" key="1">
    <source>
        <dbReference type="SAM" id="MobiDB-lite"/>
    </source>
</evidence>
<feature type="compositionally biased region" description="Polar residues" evidence="1">
    <location>
        <begin position="218"/>
        <end position="227"/>
    </location>
</feature>
<reference evidence="2" key="1">
    <citation type="submission" date="2022-07" db="EMBL/GenBank/DDBJ databases">
        <authorList>
            <person name="Macas J."/>
            <person name="Novak P."/>
            <person name="Neumann P."/>
        </authorList>
    </citation>
    <scope>NUCLEOTIDE SEQUENCE</scope>
</reference>
<name>A0AAV0CEW2_9ASTE</name>
<keyword evidence="3" id="KW-1185">Reference proteome</keyword>
<accession>A0AAV0CEW2</accession>
<proteinExistence type="predicted"/>
<sequence>MAASSTCPIDQARRKKGGKMEESGFLPDLSWKRLSPPAAVYRLELTVLLEFAEYGRRSPRRPRFRCTADGPPPPPPAGEFTVPRDSPGAAPITGNSQVRLNQSPRTQWFLTICRGGVVLRGDGGERKSDPDSHSSAADALLLRRSWLASLLPLQRHRLTPTLSPSQLNLQPDVDTSDVWPWVGEPLLQPAFQRIWGTAHQPDALVLSRPRPRDKGQAVESQFSLEEL</sequence>
<evidence type="ECO:0000313" key="2">
    <source>
        <dbReference type="EMBL" id="CAH9073687.1"/>
    </source>
</evidence>
<dbReference type="EMBL" id="CAMAPF010000024">
    <property type="protein sequence ID" value="CAH9073687.1"/>
    <property type="molecule type" value="Genomic_DNA"/>
</dbReference>
<feature type="region of interest" description="Disordered" evidence="1">
    <location>
        <begin position="207"/>
        <end position="227"/>
    </location>
</feature>
<evidence type="ECO:0000313" key="3">
    <source>
        <dbReference type="Proteomes" id="UP001152523"/>
    </source>
</evidence>
<feature type="region of interest" description="Disordered" evidence="1">
    <location>
        <begin position="60"/>
        <end position="98"/>
    </location>
</feature>
<dbReference type="AlphaFoldDB" id="A0AAV0CEW2"/>
<organism evidence="2 3">
    <name type="scientific">Cuscuta epithymum</name>
    <dbReference type="NCBI Taxonomy" id="186058"/>
    <lineage>
        <taxon>Eukaryota</taxon>
        <taxon>Viridiplantae</taxon>
        <taxon>Streptophyta</taxon>
        <taxon>Embryophyta</taxon>
        <taxon>Tracheophyta</taxon>
        <taxon>Spermatophyta</taxon>
        <taxon>Magnoliopsida</taxon>
        <taxon>eudicotyledons</taxon>
        <taxon>Gunneridae</taxon>
        <taxon>Pentapetalae</taxon>
        <taxon>asterids</taxon>
        <taxon>lamiids</taxon>
        <taxon>Solanales</taxon>
        <taxon>Convolvulaceae</taxon>
        <taxon>Cuscuteae</taxon>
        <taxon>Cuscuta</taxon>
        <taxon>Cuscuta subgen. Cuscuta</taxon>
    </lineage>
</organism>
<dbReference type="Proteomes" id="UP001152523">
    <property type="component" value="Unassembled WGS sequence"/>
</dbReference>
<gene>
    <name evidence="2" type="ORF">CEPIT_LOCUS4707</name>
</gene>